<proteinExistence type="predicted"/>
<reference evidence="1 2" key="1">
    <citation type="journal article" date="2021" name="Commun. Biol.">
        <title>The genome of Shorea leprosula (Dipterocarpaceae) highlights the ecological relevance of drought in aseasonal tropical rainforests.</title>
        <authorList>
            <person name="Ng K.K.S."/>
            <person name="Kobayashi M.J."/>
            <person name="Fawcett J.A."/>
            <person name="Hatakeyama M."/>
            <person name="Paape T."/>
            <person name="Ng C.H."/>
            <person name="Ang C.C."/>
            <person name="Tnah L.H."/>
            <person name="Lee C.T."/>
            <person name="Nishiyama T."/>
            <person name="Sese J."/>
            <person name="O'Brien M.J."/>
            <person name="Copetti D."/>
            <person name="Mohd Noor M.I."/>
            <person name="Ong R.C."/>
            <person name="Putra M."/>
            <person name="Sireger I.Z."/>
            <person name="Indrioko S."/>
            <person name="Kosugi Y."/>
            <person name="Izuno A."/>
            <person name="Isagi Y."/>
            <person name="Lee S.L."/>
            <person name="Shimizu K.K."/>
        </authorList>
    </citation>
    <scope>NUCLEOTIDE SEQUENCE [LARGE SCALE GENOMIC DNA]</scope>
    <source>
        <strain evidence="1">214</strain>
    </source>
</reference>
<accession>A0AAV5IPL4</accession>
<organism evidence="1 2">
    <name type="scientific">Rubroshorea leprosula</name>
    <dbReference type="NCBI Taxonomy" id="152421"/>
    <lineage>
        <taxon>Eukaryota</taxon>
        <taxon>Viridiplantae</taxon>
        <taxon>Streptophyta</taxon>
        <taxon>Embryophyta</taxon>
        <taxon>Tracheophyta</taxon>
        <taxon>Spermatophyta</taxon>
        <taxon>Magnoliopsida</taxon>
        <taxon>eudicotyledons</taxon>
        <taxon>Gunneridae</taxon>
        <taxon>Pentapetalae</taxon>
        <taxon>rosids</taxon>
        <taxon>malvids</taxon>
        <taxon>Malvales</taxon>
        <taxon>Dipterocarpaceae</taxon>
        <taxon>Rubroshorea</taxon>
    </lineage>
</organism>
<comment type="caution">
    <text evidence="1">The sequence shown here is derived from an EMBL/GenBank/DDBJ whole genome shotgun (WGS) entry which is preliminary data.</text>
</comment>
<protein>
    <recommendedName>
        <fullName evidence="3">DUF1737 domain-containing protein</fullName>
    </recommendedName>
</protein>
<keyword evidence="2" id="KW-1185">Reference proteome</keyword>
<dbReference type="AlphaFoldDB" id="A0AAV5IPL4"/>
<name>A0AAV5IPL4_9ROSI</name>
<dbReference type="EMBL" id="BPVZ01000016">
    <property type="protein sequence ID" value="GKV01053.1"/>
    <property type="molecule type" value="Genomic_DNA"/>
</dbReference>
<gene>
    <name evidence="1" type="ORF">SLEP1_g13649</name>
</gene>
<evidence type="ECO:0000313" key="1">
    <source>
        <dbReference type="EMBL" id="GKV01053.1"/>
    </source>
</evidence>
<dbReference type="Proteomes" id="UP001054252">
    <property type="component" value="Unassembled WGS sequence"/>
</dbReference>
<evidence type="ECO:0000313" key="2">
    <source>
        <dbReference type="Proteomes" id="UP001054252"/>
    </source>
</evidence>
<sequence length="74" mass="8543">MTITSDQGSRLSGRFLFYKVKLQLRGSELLLWDWDTLAQKLQEGWRPFGCKIACNSMGEKPSVPFPFYANVRDL</sequence>
<evidence type="ECO:0008006" key="3">
    <source>
        <dbReference type="Google" id="ProtNLM"/>
    </source>
</evidence>